<keyword evidence="1" id="KW-0472">Membrane</keyword>
<evidence type="ECO:0000313" key="3">
    <source>
        <dbReference type="Proteomes" id="UP001060039"/>
    </source>
</evidence>
<proteinExistence type="predicted"/>
<sequence length="165" mass="17765">MSKKREVELARRSFSRIRLIHEELDRLGADASARHSSIMSKGSFLAVAAGVVIAATSSRLWEVQPIVGLAALVLACLALVGSALALRPGQRIELLPQRLADKYVDSQLTAATVERQLVLDKAHVLVAREGDLKNRSLLVSTGFVLLILSTTALCITFSFETLGGT</sequence>
<protein>
    <submittedName>
        <fullName evidence="2">Uncharacterized protein</fullName>
    </submittedName>
</protein>
<keyword evidence="1" id="KW-0812">Transmembrane</keyword>
<reference evidence="2" key="1">
    <citation type="submission" date="2022-07" db="EMBL/GenBank/DDBJ databases">
        <title>Taxonomic analysis of Microcella humidisoli nov. sp., isolated from riverside soil.</title>
        <authorList>
            <person name="Molina K.M."/>
            <person name="Kim S.B."/>
        </authorList>
    </citation>
    <scope>NUCLEOTIDE SEQUENCE</scope>
    <source>
        <strain evidence="2">MMS21-STM10</strain>
    </source>
</reference>
<dbReference type="EMBL" id="CP101497">
    <property type="protein sequence ID" value="UTT62591.1"/>
    <property type="molecule type" value="Genomic_DNA"/>
</dbReference>
<keyword evidence="3" id="KW-1185">Reference proteome</keyword>
<gene>
    <name evidence="2" type="ORF">NNL39_00260</name>
</gene>
<dbReference type="RefSeq" id="WP_255159724.1">
    <property type="nucleotide sequence ID" value="NZ_CP101497.1"/>
</dbReference>
<feature type="transmembrane region" description="Helical" evidence="1">
    <location>
        <begin position="42"/>
        <end position="60"/>
    </location>
</feature>
<feature type="transmembrane region" description="Helical" evidence="1">
    <location>
        <begin position="137"/>
        <end position="159"/>
    </location>
</feature>
<dbReference type="Proteomes" id="UP001060039">
    <property type="component" value="Chromosome"/>
</dbReference>
<accession>A0ABY5FWS5</accession>
<name>A0ABY5FWS5_9MICO</name>
<evidence type="ECO:0000256" key="1">
    <source>
        <dbReference type="SAM" id="Phobius"/>
    </source>
</evidence>
<keyword evidence="1" id="KW-1133">Transmembrane helix</keyword>
<organism evidence="2 3">
    <name type="scientific">Microcella humidisoli</name>
    <dbReference type="NCBI Taxonomy" id="2963406"/>
    <lineage>
        <taxon>Bacteria</taxon>
        <taxon>Bacillati</taxon>
        <taxon>Actinomycetota</taxon>
        <taxon>Actinomycetes</taxon>
        <taxon>Micrococcales</taxon>
        <taxon>Microbacteriaceae</taxon>
        <taxon>Microcella</taxon>
    </lineage>
</organism>
<evidence type="ECO:0000313" key="2">
    <source>
        <dbReference type="EMBL" id="UTT62591.1"/>
    </source>
</evidence>
<feature type="transmembrane region" description="Helical" evidence="1">
    <location>
        <begin position="66"/>
        <end position="86"/>
    </location>
</feature>